<sequence>MATLPNIYRCPTAQHGQKSYSRDGVTRRGSNTSAPSHTTPPRAPHVQRAVEMRPHPPLPSTPSAARLSASRPGLRTDGGDRV</sequence>
<proteinExistence type="predicted"/>
<feature type="region of interest" description="Disordered" evidence="1">
    <location>
        <begin position="1"/>
        <end position="82"/>
    </location>
</feature>
<dbReference type="AlphaFoldDB" id="A0AA39WP49"/>
<dbReference type="Proteomes" id="UP001175000">
    <property type="component" value="Unassembled WGS sequence"/>
</dbReference>
<keyword evidence="3" id="KW-1185">Reference proteome</keyword>
<evidence type="ECO:0000313" key="3">
    <source>
        <dbReference type="Proteomes" id="UP001175000"/>
    </source>
</evidence>
<comment type="caution">
    <text evidence="2">The sequence shown here is derived from an EMBL/GenBank/DDBJ whole genome shotgun (WGS) entry which is preliminary data.</text>
</comment>
<reference evidence="2" key="1">
    <citation type="submission" date="2023-06" db="EMBL/GenBank/DDBJ databases">
        <title>Genome-scale phylogeny and comparative genomics of the fungal order Sordariales.</title>
        <authorList>
            <consortium name="Lawrence Berkeley National Laboratory"/>
            <person name="Hensen N."/>
            <person name="Bonometti L."/>
            <person name="Westerberg I."/>
            <person name="Brannstrom I.O."/>
            <person name="Guillou S."/>
            <person name="Cros-Aarteil S."/>
            <person name="Calhoun S."/>
            <person name="Haridas S."/>
            <person name="Kuo A."/>
            <person name="Mondo S."/>
            <person name="Pangilinan J."/>
            <person name="Riley R."/>
            <person name="Labutti K."/>
            <person name="Andreopoulos B."/>
            <person name="Lipzen A."/>
            <person name="Chen C."/>
            <person name="Yanf M."/>
            <person name="Daum C."/>
            <person name="Ng V."/>
            <person name="Clum A."/>
            <person name="Steindorff A."/>
            <person name="Ohm R."/>
            <person name="Martin F."/>
            <person name="Silar P."/>
            <person name="Natvig D."/>
            <person name="Lalanne C."/>
            <person name="Gautier V."/>
            <person name="Ament-Velasquez S.L."/>
            <person name="Kruys A."/>
            <person name="Hutchinson M.I."/>
            <person name="Powell A.J."/>
            <person name="Barry K."/>
            <person name="Miller A.N."/>
            <person name="Grigoriev I.V."/>
            <person name="Debuchy R."/>
            <person name="Gladieux P."/>
            <person name="Thoren M.H."/>
            <person name="Johannesson H."/>
        </authorList>
    </citation>
    <scope>NUCLEOTIDE SEQUENCE</scope>
    <source>
        <strain evidence="2">CBS 606.72</strain>
    </source>
</reference>
<feature type="compositionally biased region" description="Polar residues" evidence="1">
    <location>
        <begin position="28"/>
        <end position="39"/>
    </location>
</feature>
<accession>A0AA39WP49</accession>
<gene>
    <name evidence="2" type="ORF">B0T14DRAFT_518399</name>
</gene>
<organism evidence="2 3">
    <name type="scientific">Immersiella caudata</name>
    <dbReference type="NCBI Taxonomy" id="314043"/>
    <lineage>
        <taxon>Eukaryota</taxon>
        <taxon>Fungi</taxon>
        <taxon>Dikarya</taxon>
        <taxon>Ascomycota</taxon>
        <taxon>Pezizomycotina</taxon>
        <taxon>Sordariomycetes</taxon>
        <taxon>Sordariomycetidae</taxon>
        <taxon>Sordariales</taxon>
        <taxon>Lasiosphaeriaceae</taxon>
        <taxon>Immersiella</taxon>
    </lineage>
</organism>
<protein>
    <submittedName>
        <fullName evidence="2">Uncharacterized protein</fullName>
    </submittedName>
</protein>
<name>A0AA39WP49_9PEZI</name>
<dbReference type="EMBL" id="JAULSU010000004">
    <property type="protein sequence ID" value="KAK0619008.1"/>
    <property type="molecule type" value="Genomic_DNA"/>
</dbReference>
<evidence type="ECO:0000313" key="2">
    <source>
        <dbReference type="EMBL" id="KAK0619008.1"/>
    </source>
</evidence>
<evidence type="ECO:0000256" key="1">
    <source>
        <dbReference type="SAM" id="MobiDB-lite"/>
    </source>
</evidence>